<dbReference type="GO" id="GO:0008270">
    <property type="term" value="F:zinc ion binding"/>
    <property type="evidence" value="ECO:0007669"/>
    <property type="project" value="InterPro"/>
</dbReference>
<evidence type="ECO:0000256" key="2">
    <source>
        <dbReference type="SAM" id="MobiDB-lite"/>
    </source>
</evidence>
<feature type="region of interest" description="Disordered" evidence="2">
    <location>
        <begin position="107"/>
        <end position="127"/>
    </location>
</feature>
<dbReference type="GO" id="GO:0000981">
    <property type="term" value="F:DNA-binding transcription factor activity, RNA polymerase II-specific"/>
    <property type="evidence" value="ECO:0007669"/>
    <property type="project" value="InterPro"/>
</dbReference>
<keyword evidence="5" id="KW-1185">Reference proteome</keyword>
<gene>
    <name evidence="4" type="ORF">BU24DRAFT_484169</name>
</gene>
<evidence type="ECO:0000259" key="3">
    <source>
        <dbReference type="PROSITE" id="PS50048"/>
    </source>
</evidence>
<feature type="region of interest" description="Disordered" evidence="2">
    <location>
        <begin position="23"/>
        <end position="49"/>
    </location>
</feature>
<dbReference type="PROSITE" id="PS50048">
    <property type="entry name" value="ZN2_CY6_FUNGAL_2"/>
    <property type="match status" value="1"/>
</dbReference>
<feature type="domain" description="Zn(2)-C6 fungal-type" evidence="3">
    <location>
        <begin position="171"/>
        <end position="203"/>
    </location>
</feature>
<sequence>MAPEPLPAETIVEWLQKIDLDSASTVTPERDDIDTALEEAPRPNTPAPTVVVVEPEEVSPTKTNFSGDTVFDEPPAPALYKGYVYGEPGRKDDINIDEIRSASSITDAGDYDLQSSSGDDEASAEIKAPEDVSCAGLHHSLTGFYAATEQEVSATSEKTEAPEKRLVIVVSCLQCTLQGMRCSRTLPACSRCVRAGRDDTCLLHRRMMAYEAKTNGQWASNMPILLRLQHDPEEKWNMKNKLAQKLLQEWRIEQDRKNWVLPNPYNGKILKQTRRYGTPFLRKTHPGEGQGNVGDGIRGHWLNLA</sequence>
<dbReference type="Proteomes" id="UP000799778">
    <property type="component" value="Unassembled WGS sequence"/>
</dbReference>
<dbReference type="OrthoDB" id="3932796at2759"/>
<evidence type="ECO:0000313" key="4">
    <source>
        <dbReference type="EMBL" id="KAF2012513.1"/>
    </source>
</evidence>
<dbReference type="InterPro" id="IPR001138">
    <property type="entry name" value="Zn2Cys6_DnaBD"/>
</dbReference>
<dbReference type="AlphaFoldDB" id="A0A6A5XHT5"/>
<dbReference type="RefSeq" id="XP_033380852.1">
    <property type="nucleotide sequence ID" value="XM_033533331.1"/>
</dbReference>
<proteinExistence type="predicted"/>
<dbReference type="CDD" id="cd00067">
    <property type="entry name" value="GAL4"/>
    <property type="match status" value="1"/>
</dbReference>
<evidence type="ECO:0000313" key="5">
    <source>
        <dbReference type="Proteomes" id="UP000799778"/>
    </source>
</evidence>
<dbReference type="EMBL" id="ML978072">
    <property type="protein sequence ID" value="KAF2012513.1"/>
    <property type="molecule type" value="Genomic_DNA"/>
</dbReference>
<name>A0A6A5XHT5_9PLEO</name>
<accession>A0A6A5XHT5</accession>
<dbReference type="InterPro" id="IPR036864">
    <property type="entry name" value="Zn2-C6_fun-type_DNA-bd_sf"/>
</dbReference>
<reference evidence="4" key="1">
    <citation type="journal article" date="2020" name="Stud. Mycol.">
        <title>101 Dothideomycetes genomes: a test case for predicting lifestyles and emergence of pathogens.</title>
        <authorList>
            <person name="Haridas S."/>
            <person name="Albert R."/>
            <person name="Binder M."/>
            <person name="Bloem J."/>
            <person name="Labutti K."/>
            <person name="Salamov A."/>
            <person name="Andreopoulos B."/>
            <person name="Baker S."/>
            <person name="Barry K."/>
            <person name="Bills G."/>
            <person name="Bluhm B."/>
            <person name="Cannon C."/>
            <person name="Castanera R."/>
            <person name="Culley D."/>
            <person name="Daum C."/>
            <person name="Ezra D."/>
            <person name="Gonzalez J."/>
            <person name="Henrissat B."/>
            <person name="Kuo A."/>
            <person name="Liang C."/>
            <person name="Lipzen A."/>
            <person name="Lutzoni F."/>
            <person name="Magnuson J."/>
            <person name="Mondo S."/>
            <person name="Nolan M."/>
            <person name="Ohm R."/>
            <person name="Pangilinan J."/>
            <person name="Park H.-J."/>
            <person name="Ramirez L."/>
            <person name="Alfaro M."/>
            <person name="Sun H."/>
            <person name="Tritt A."/>
            <person name="Yoshinaga Y."/>
            <person name="Zwiers L.-H."/>
            <person name="Turgeon B."/>
            <person name="Goodwin S."/>
            <person name="Spatafora J."/>
            <person name="Crous P."/>
            <person name="Grigoriev I."/>
        </authorList>
    </citation>
    <scope>NUCLEOTIDE SEQUENCE</scope>
    <source>
        <strain evidence="4">CBS 175.79</strain>
    </source>
</reference>
<dbReference type="Gene3D" id="4.10.240.10">
    <property type="entry name" value="Zn(2)-C6 fungal-type DNA-binding domain"/>
    <property type="match status" value="1"/>
</dbReference>
<organism evidence="4 5">
    <name type="scientific">Aaosphaeria arxii CBS 175.79</name>
    <dbReference type="NCBI Taxonomy" id="1450172"/>
    <lineage>
        <taxon>Eukaryota</taxon>
        <taxon>Fungi</taxon>
        <taxon>Dikarya</taxon>
        <taxon>Ascomycota</taxon>
        <taxon>Pezizomycotina</taxon>
        <taxon>Dothideomycetes</taxon>
        <taxon>Pleosporomycetidae</taxon>
        <taxon>Pleosporales</taxon>
        <taxon>Pleosporales incertae sedis</taxon>
        <taxon>Aaosphaeria</taxon>
    </lineage>
</organism>
<dbReference type="GeneID" id="54290728"/>
<keyword evidence="1" id="KW-0539">Nucleus</keyword>
<evidence type="ECO:0000256" key="1">
    <source>
        <dbReference type="ARBA" id="ARBA00023242"/>
    </source>
</evidence>
<protein>
    <recommendedName>
        <fullName evidence="3">Zn(2)-C6 fungal-type domain-containing protein</fullName>
    </recommendedName>
</protein>
<dbReference type="Pfam" id="PF00172">
    <property type="entry name" value="Zn_clus"/>
    <property type="match status" value="1"/>
</dbReference>
<dbReference type="SUPFAM" id="SSF57701">
    <property type="entry name" value="Zn2/Cys6 DNA-binding domain"/>
    <property type="match status" value="1"/>
</dbReference>